<dbReference type="PATRIC" id="fig|263820.9.peg.363"/>
<dbReference type="PANTHER" id="PTHR43418:SF4">
    <property type="entry name" value="MULTIFUNCTIONAL TRYPTOPHAN BIOSYNTHESIS PROTEIN"/>
    <property type="match status" value="1"/>
</dbReference>
<evidence type="ECO:0000256" key="3">
    <source>
        <dbReference type="ARBA" id="ARBA00047683"/>
    </source>
</evidence>
<dbReference type="PaxDb" id="263820-PTO0341"/>
<keyword evidence="5" id="KW-0456">Lyase</keyword>
<dbReference type="AlphaFoldDB" id="Q6L276"/>
<dbReference type="PANTHER" id="PTHR43418">
    <property type="entry name" value="MULTIFUNCTIONAL TRYPTOPHAN BIOSYNTHESIS PROTEIN-RELATED"/>
    <property type="match status" value="1"/>
</dbReference>
<gene>
    <name evidence="5" type="ordered locus">PTO0341</name>
</gene>
<evidence type="ECO:0000256" key="2">
    <source>
        <dbReference type="ARBA" id="ARBA00022962"/>
    </source>
</evidence>
<dbReference type="PROSITE" id="PS51273">
    <property type="entry name" value="GATASE_TYPE_1"/>
    <property type="match status" value="1"/>
</dbReference>
<organism evidence="5 6">
    <name type="scientific">Picrophilus torridus (strain ATCC 700027 / DSM 9790 / JCM 10055 / NBRC 100828 / KAW 2/3)</name>
    <dbReference type="NCBI Taxonomy" id="1122961"/>
    <lineage>
        <taxon>Archaea</taxon>
        <taxon>Methanobacteriati</taxon>
        <taxon>Thermoplasmatota</taxon>
        <taxon>Thermoplasmata</taxon>
        <taxon>Thermoplasmatales</taxon>
        <taxon>Picrophilaceae</taxon>
        <taxon>Picrophilus</taxon>
    </lineage>
</organism>
<dbReference type="KEGG" id="pto:PTO0341"/>
<comment type="catalytic activity">
    <reaction evidence="3">
        <text>chorismate + L-glutamine = anthranilate + pyruvate + L-glutamate + H(+)</text>
        <dbReference type="Rhea" id="RHEA:21732"/>
        <dbReference type="ChEBI" id="CHEBI:15361"/>
        <dbReference type="ChEBI" id="CHEBI:15378"/>
        <dbReference type="ChEBI" id="CHEBI:16567"/>
        <dbReference type="ChEBI" id="CHEBI:29748"/>
        <dbReference type="ChEBI" id="CHEBI:29985"/>
        <dbReference type="ChEBI" id="CHEBI:58359"/>
        <dbReference type="EC" id="4.1.3.27"/>
    </reaction>
</comment>
<dbReference type="Pfam" id="PF00117">
    <property type="entry name" value="GATase"/>
    <property type="match status" value="1"/>
</dbReference>
<dbReference type="NCBIfam" id="TIGR00566">
    <property type="entry name" value="trpG_papA"/>
    <property type="match status" value="1"/>
</dbReference>
<evidence type="ECO:0000256" key="1">
    <source>
        <dbReference type="ARBA" id="ARBA00012266"/>
    </source>
</evidence>
<evidence type="ECO:0000259" key="4">
    <source>
        <dbReference type="Pfam" id="PF00117"/>
    </source>
</evidence>
<dbReference type="PRINTS" id="PR00099">
    <property type="entry name" value="CPSGATASE"/>
</dbReference>
<evidence type="ECO:0000313" key="6">
    <source>
        <dbReference type="Proteomes" id="UP000000438"/>
    </source>
</evidence>
<dbReference type="InterPro" id="IPR006221">
    <property type="entry name" value="TrpG/PapA_dom"/>
</dbReference>
<name>Q6L276_PICTO</name>
<dbReference type="GO" id="GO:0004049">
    <property type="term" value="F:anthranilate synthase activity"/>
    <property type="evidence" value="ECO:0007669"/>
    <property type="project" value="UniProtKB-EC"/>
</dbReference>
<dbReference type="OrthoDB" id="3321at2157"/>
<dbReference type="SUPFAM" id="SSF52317">
    <property type="entry name" value="Class I glutamine amidotransferase-like"/>
    <property type="match status" value="1"/>
</dbReference>
<dbReference type="PRINTS" id="PR00096">
    <property type="entry name" value="GATASE"/>
</dbReference>
<dbReference type="HOGENOM" id="CLU_014340_1_2_2"/>
<protein>
    <recommendedName>
        <fullName evidence="1">anthranilate synthase</fullName>
        <ecNumber evidence="1">4.1.3.27</ecNumber>
    </recommendedName>
</protein>
<dbReference type="GeneID" id="2844866"/>
<reference evidence="5 6" key="1">
    <citation type="journal article" date="2004" name="Proc. Natl. Acad. Sci. U.S.A.">
        <title>Genome sequence of Picrophilus torridus and its implications for life around pH 0.</title>
        <authorList>
            <person name="Futterer O."/>
            <person name="Angelov A."/>
            <person name="Liesegang H."/>
            <person name="Gottschalk G."/>
            <person name="Schleper C."/>
            <person name="Schepers B."/>
            <person name="Dock C."/>
            <person name="Antranikian G."/>
            <person name="Liebl W."/>
        </authorList>
    </citation>
    <scope>NUCLEOTIDE SEQUENCE [LARGE SCALE GENOMIC DNA]</scope>
    <source>
        <strain evidence="6">ATCC 700027 / DSM 9790 / JCM 10055 / NBRC 100828</strain>
    </source>
</reference>
<dbReference type="STRING" id="263820.PTO0341"/>
<dbReference type="EC" id="4.1.3.27" evidence="1"/>
<dbReference type="InParanoid" id="Q6L276"/>
<accession>Q6L276</accession>
<dbReference type="EMBL" id="AE017261">
    <property type="protein sequence ID" value="AAT42926.1"/>
    <property type="molecule type" value="Genomic_DNA"/>
</dbReference>
<dbReference type="eggNOG" id="arCOG00086">
    <property type="taxonomic scope" value="Archaea"/>
</dbReference>
<dbReference type="InterPro" id="IPR017926">
    <property type="entry name" value="GATASE"/>
</dbReference>
<dbReference type="PRINTS" id="PR00097">
    <property type="entry name" value="ANTSNTHASEII"/>
</dbReference>
<keyword evidence="2" id="KW-0315">Glutamine amidotransferase</keyword>
<evidence type="ECO:0000313" key="5">
    <source>
        <dbReference type="EMBL" id="AAT42926.1"/>
    </source>
</evidence>
<dbReference type="InterPro" id="IPR050472">
    <property type="entry name" value="Anth_synth/Amidotransfase"/>
</dbReference>
<dbReference type="InterPro" id="IPR029062">
    <property type="entry name" value="Class_I_gatase-like"/>
</dbReference>
<sequence>MRKVLIIDNYDSFTYNIYQYISMLGYKADVFKNDDIKNDDYDKIIISPGPGSPENPGDIGNLLYFIERHPEKKYLGICFGHQFLAYYLGSGLGISKRIMHGEIDEIKHYDSILYKNIPENFSVIRYHSIVVNKPKNIIVDAISNSTGEIMGFHNNDMSIFGVQFHPESYFSSYGIKILKNFMEA</sequence>
<dbReference type="CDD" id="cd01743">
    <property type="entry name" value="GATase1_Anthranilate_Synthase"/>
    <property type="match status" value="1"/>
</dbReference>
<dbReference type="GO" id="GO:0000162">
    <property type="term" value="P:L-tryptophan biosynthetic process"/>
    <property type="evidence" value="ECO:0007669"/>
    <property type="project" value="TreeGrafter"/>
</dbReference>
<dbReference type="Gene3D" id="3.40.50.880">
    <property type="match status" value="1"/>
</dbReference>
<dbReference type="RefSeq" id="WP_011177142.1">
    <property type="nucleotide sequence ID" value="NC_005877.1"/>
</dbReference>
<dbReference type="FunCoup" id="Q6L276">
    <property type="interactions" value="89"/>
</dbReference>
<proteinExistence type="predicted"/>
<feature type="domain" description="Glutamine amidotransferase" evidence="4">
    <location>
        <begin position="5"/>
        <end position="182"/>
    </location>
</feature>
<dbReference type="GO" id="GO:0005829">
    <property type="term" value="C:cytosol"/>
    <property type="evidence" value="ECO:0007669"/>
    <property type="project" value="TreeGrafter"/>
</dbReference>
<dbReference type="Proteomes" id="UP000000438">
    <property type="component" value="Chromosome"/>
</dbReference>